<keyword evidence="5" id="KW-1185">Reference proteome</keyword>
<name>A0A552X100_9GAMM</name>
<evidence type="ECO:0000313" key="5">
    <source>
        <dbReference type="Proteomes" id="UP000320359"/>
    </source>
</evidence>
<dbReference type="AlphaFoldDB" id="A0A552X100"/>
<dbReference type="PROSITE" id="PS50977">
    <property type="entry name" value="HTH_TETR_2"/>
    <property type="match status" value="1"/>
</dbReference>
<keyword evidence="1 2" id="KW-0238">DNA-binding</keyword>
<evidence type="ECO:0000259" key="3">
    <source>
        <dbReference type="PROSITE" id="PS50977"/>
    </source>
</evidence>
<dbReference type="OrthoDB" id="7375611at2"/>
<evidence type="ECO:0000256" key="1">
    <source>
        <dbReference type="ARBA" id="ARBA00023125"/>
    </source>
</evidence>
<evidence type="ECO:0000256" key="2">
    <source>
        <dbReference type="PROSITE-ProRule" id="PRU00335"/>
    </source>
</evidence>
<proteinExistence type="predicted"/>
<feature type="DNA-binding region" description="H-T-H motif" evidence="2">
    <location>
        <begin position="27"/>
        <end position="46"/>
    </location>
</feature>
<comment type="caution">
    <text evidence="4">The sequence shown here is derived from an EMBL/GenBank/DDBJ whole genome shotgun (WGS) entry which is preliminary data.</text>
</comment>
<dbReference type="Pfam" id="PF00440">
    <property type="entry name" value="TetR_N"/>
    <property type="match status" value="1"/>
</dbReference>
<sequence length="201" mass="22996">MKKAVSRDDILDAALTLGSDLGWEKLTLHQIARYLHISLAQIHREFPQKDDIVDAWLDQADQEMLAQFPKHSSDVHVGDDHSPNSPLTTTERLQLAMQSWLDALAPYHKLTGDMLLYKLEPGHFHLQAAGLLRISRTVQWFREAAELKASHIQRIGQEIALSSLFIGIFVYWLNDKSPNQLNTRAQLQKALRRGDRISLWT</sequence>
<dbReference type="InterPro" id="IPR001647">
    <property type="entry name" value="HTH_TetR"/>
</dbReference>
<protein>
    <submittedName>
        <fullName evidence="4">TetR/AcrR family transcriptional regulator</fullName>
    </submittedName>
</protein>
<feature type="domain" description="HTH tetR-type" evidence="3">
    <location>
        <begin position="4"/>
        <end position="64"/>
    </location>
</feature>
<dbReference type="InterPro" id="IPR009057">
    <property type="entry name" value="Homeodomain-like_sf"/>
</dbReference>
<accession>A0A552X100</accession>
<dbReference type="SUPFAM" id="SSF48498">
    <property type="entry name" value="Tetracyclin repressor-like, C-terminal domain"/>
    <property type="match status" value="1"/>
</dbReference>
<organism evidence="4 5">
    <name type="scientific">Aliidiomarina halalkaliphila</name>
    <dbReference type="NCBI Taxonomy" id="2593535"/>
    <lineage>
        <taxon>Bacteria</taxon>
        <taxon>Pseudomonadati</taxon>
        <taxon>Pseudomonadota</taxon>
        <taxon>Gammaproteobacteria</taxon>
        <taxon>Alteromonadales</taxon>
        <taxon>Idiomarinaceae</taxon>
        <taxon>Aliidiomarina</taxon>
    </lineage>
</organism>
<evidence type="ECO:0000313" key="4">
    <source>
        <dbReference type="EMBL" id="TRW48694.1"/>
    </source>
</evidence>
<dbReference type="GO" id="GO:0003677">
    <property type="term" value="F:DNA binding"/>
    <property type="evidence" value="ECO:0007669"/>
    <property type="project" value="UniProtKB-UniRule"/>
</dbReference>
<dbReference type="EMBL" id="VJWL01000002">
    <property type="protein sequence ID" value="TRW48694.1"/>
    <property type="molecule type" value="Genomic_DNA"/>
</dbReference>
<dbReference type="InterPro" id="IPR036271">
    <property type="entry name" value="Tet_transcr_reg_TetR-rel_C_sf"/>
</dbReference>
<reference evidence="4 5" key="1">
    <citation type="submission" date="2019-07" db="EMBL/GenBank/DDBJ databases">
        <authorList>
            <person name="Yang M."/>
            <person name="Zhao D."/>
            <person name="Xiang H."/>
        </authorList>
    </citation>
    <scope>NUCLEOTIDE SEQUENCE [LARGE SCALE GENOMIC DNA]</scope>
    <source>
        <strain evidence="4 5">IM1326</strain>
    </source>
</reference>
<dbReference type="Proteomes" id="UP000320359">
    <property type="component" value="Unassembled WGS sequence"/>
</dbReference>
<dbReference type="SUPFAM" id="SSF46689">
    <property type="entry name" value="Homeodomain-like"/>
    <property type="match status" value="1"/>
</dbReference>
<gene>
    <name evidence="4" type="ORF">FM042_06825</name>
</gene>
<dbReference type="Gene3D" id="1.10.357.10">
    <property type="entry name" value="Tetracycline Repressor, domain 2"/>
    <property type="match status" value="1"/>
</dbReference>
<dbReference type="RefSeq" id="WP_143235679.1">
    <property type="nucleotide sequence ID" value="NZ_VJWL01000002.1"/>
</dbReference>